<keyword evidence="2" id="KW-0282">Flagellum</keyword>
<feature type="compositionally biased region" description="Low complexity" evidence="1">
    <location>
        <begin position="16"/>
        <end position="32"/>
    </location>
</feature>
<dbReference type="eggNOG" id="ENOG50339SY">
    <property type="taxonomic scope" value="Bacteria"/>
</dbReference>
<keyword evidence="2" id="KW-0966">Cell projection</keyword>
<evidence type="ECO:0000313" key="3">
    <source>
        <dbReference type="Proteomes" id="UP000001492"/>
    </source>
</evidence>
<dbReference type="STRING" id="573065.Astex_3107"/>
<feature type="compositionally biased region" description="Polar residues" evidence="1">
    <location>
        <begin position="33"/>
        <end position="43"/>
    </location>
</feature>
<organism evidence="2 3">
    <name type="scientific">Asticcacaulis excentricus (strain ATCC 15261 / DSM 4724 / KCTC 12464 / NCIMB 9791 / VKM B-1370 / CB 48)</name>
    <dbReference type="NCBI Taxonomy" id="573065"/>
    <lineage>
        <taxon>Bacteria</taxon>
        <taxon>Pseudomonadati</taxon>
        <taxon>Pseudomonadota</taxon>
        <taxon>Alphaproteobacteria</taxon>
        <taxon>Caulobacterales</taxon>
        <taxon>Caulobacteraceae</taxon>
        <taxon>Asticcacaulis</taxon>
    </lineage>
</organism>
<keyword evidence="3" id="KW-1185">Reference proteome</keyword>
<keyword evidence="2" id="KW-0969">Cilium</keyword>
<reference evidence="3" key="1">
    <citation type="submission" date="2010-12" db="EMBL/GenBank/DDBJ databases">
        <title>Complete sequence of chromosome 2 of Asticcacaulis excentricus CB 48.</title>
        <authorList>
            <consortium name="US DOE Joint Genome Institute"/>
            <person name="Lucas S."/>
            <person name="Copeland A."/>
            <person name="Lapidus A."/>
            <person name="Cheng J.-F."/>
            <person name="Bruce D."/>
            <person name="Goodwin L."/>
            <person name="Pitluck S."/>
            <person name="Teshima H."/>
            <person name="Davenport K."/>
            <person name="Detter J.C."/>
            <person name="Han C."/>
            <person name="Tapia R."/>
            <person name="Land M."/>
            <person name="Hauser L."/>
            <person name="Jeffries C."/>
            <person name="Kyrpides N."/>
            <person name="Ivanova N."/>
            <person name="Ovchinnikova G."/>
            <person name="Brun Y.V."/>
            <person name="Woyke T."/>
        </authorList>
    </citation>
    <scope>NUCLEOTIDE SEQUENCE [LARGE SCALE GENOMIC DNA]</scope>
    <source>
        <strain evidence="3">ATCC 15261 / DSM 4724 / KCTC 12464 / NCIMB 9791 / VKM B-1370 / CB 48</strain>
    </source>
</reference>
<dbReference type="InterPro" id="IPR005186">
    <property type="entry name" value="FlaG"/>
</dbReference>
<dbReference type="Pfam" id="PF03646">
    <property type="entry name" value="FlaG"/>
    <property type="match status" value="1"/>
</dbReference>
<gene>
    <name evidence="2" type="ordered locus">Astex_3107</name>
</gene>
<dbReference type="KEGG" id="aex:Astex_3107"/>
<dbReference type="RefSeq" id="WP_013480563.1">
    <property type="nucleotide sequence ID" value="NC_014817.1"/>
</dbReference>
<dbReference type="OrthoDB" id="8481134at2"/>
<proteinExistence type="predicted"/>
<sequence length="109" mass="12089">MITNAVTPPAVTDPTQVKPVEPVKPVQEVAPATSGSQTENGLSNHERAQSQPAYMLKLTIDKDPDSGEFIYRAIDRYTGEVVRQFPQKELLEMQKSRSYKAGSIVRTDI</sequence>
<dbReference type="Proteomes" id="UP000001492">
    <property type="component" value="Chromosome 2"/>
</dbReference>
<dbReference type="HOGENOM" id="CLU_2178388_0_0_5"/>
<evidence type="ECO:0000313" key="2">
    <source>
        <dbReference type="EMBL" id="ADU14742.1"/>
    </source>
</evidence>
<accession>E8RTC1</accession>
<dbReference type="EMBL" id="CP002396">
    <property type="protein sequence ID" value="ADU14742.1"/>
    <property type="molecule type" value="Genomic_DNA"/>
</dbReference>
<feature type="region of interest" description="Disordered" evidence="1">
    <location>
        <begin position="1"/>
        <end position="52"/>
    </location>
</feature>
<evidence type="ECO:0000256" key="1">
    <source>
        <dbReference type="SAM" id="MobiDB-lite"/>
    </source>
</evidence>
<protein>
    <submittedName>
        <fullName evidence="2">Flagellar protein FlaG protein</fullName>
    </submittedName>
</protein>
<dbReference type="AlphaFoldDB" id="E8RTC1"/>
<dbReference type="Gene3D" id="3.30.160.170">
    <property type="entry name" value="FlaG-like"/>
    <property type="match status" value="1"/>
</dbReference>
<dbReference type="SUPFAM" id="SSF160214">
    <property type="entry name" value="FlaG-like"/>
    <property type="match status" value="1"/>
</dbReference>
<dbReference type="InterPro" id="IPR035924">
    <property type="entry name" value="FlaG-like_sf"/>
</dbReference>
<name>E8RTC1_ASTEC</name>